<feature type="transmembrane region" description="Helical" evidence="6">
    <location>
        <begin position="179"/>
        <end position="202"/>
    </location>
</feature>
<keyword evidence="5 6" id="KW-0472">Membrane</keyword>
<feature type="transmembrane region" description="Helical" evidence="6">
    <location>
        <begin position="12"/>
        <end position="30"/>
    </location>
</feature>
<evidence type="ECO:0000256" key="1">
    <source>
        <dbReference type="ARBA" id="ARBA00004651"/>
    </source>
</evidence>
<evidence type="ECO:0000256" key="2">
    <source>
        <dbReference type="ARBA" id="ARBA00022475"/>
    </source>
</evidence>
<feature type="transmembrane region" description="Helical" evidence="6">
    <location>
        <begin position="342"/>
        <end position="360"/>
    </location>
</feature>
<feature type="transmembrane region" description="Helical" evidence="6">
    <location>
        <begin position="122"/>
        <end position="141"/>
    </location>
</feature>
<feature type="transmembrane region" description="Helical" evidence="6">
    <location>
        <begin position="153"/>
        <end position="173"/>
    </location>
</feature>
<feature type="transmembrane region" description="Helical" evidence="6">
    <location>
        <begin position="439"/>
        <end position="456"/>
    </location>
</feature>
<feature type="transmembrane region" description="Helical" evidence="6">
    <location>
        <begin position="36"/>
        <end position="60"/>
    </location>
</feature>
<feature type="transmembrane region" description="Helical" evidence="6">
    <location>
        <begin position="462"/>
        <end position="485"/>
    </location>
</feature>
<dbReference type="InterPro" id="IPR050833">
    <property type="entry name" value="Poly_Biosynth_Transport"/>
</dbReference>
<comment type="caution">
    <text evidence="7">The sequence shown here is derived from an EMBL/GenBank/DDBJ whole genome shotgun (WGS) entry which is preliminary data.</text>
</comment>
<evidence type="ECO:0000256" key="5">
    <source>
        <dbReference type="ARBA" id="ARBA00023136"/>
    </source>
</evidence>
<dbReference type="PANTHER" id="PTHR30250">
    <property type="entry name" value="PST FAMILY PREDICTED COLANIC ACID TRANSPORTER"/>
    <property type="match status" value="1"/>
</dbReference>
<dbReference type="Proteomes" id="UP001176883">
    <property type="component" value="Unassembled WGS sequence"/>
</dbReference>
<feature type="transmembrane region" description="Helical" evidence="6">
    <location>
        <begin position="372"/>
        <end position="392"/>
    </location>
</feature>
<protein>
    <recommendedName>
        <fullName evidence="9">Na+-driven multidrug efflux pump</fullName>
    </recommendedName>
</protein>
<dbReference type="RefSeq" id="WP_303277184.1">
    <property type="nucleotide sequence ID" value="NZ_JAUOEK010000072.1"/>
</dbReference>
<name>A0ABT8W8W4_9FLAO</name>
<keyword evidence="3 6" id="KW-0812">Transmembrane</keyword>
<dbReference type="EMBL" id="JAUOEK010000072">
    <property type="protein sequence ID" value="MDO5969492.1"/>
    <property type="molecule type" value="Genomic_DNA"/>
</dbReference>
<keyword evidence="4 6" id="KW-1133">Transmembrane helix</keyword>
<feature type="transmembrane region" description="Helical" evidence="6">
    <location>
        <begin position="398"/>
        <end position="418"/>
    </location>
</feature>
<keyword evidence="2" id="KW-1003">Cell membrane</keyword>
<evidence type="ECO:0000313" key="8">
    <source>
        <dbReference type="Proteomes" id="UP001176883"/>
    </source>
</evidence>
<proteinExistence type="predicted"/>
<reference evidence="7" key="1">
    <citation type="submission" date="2023-07" db="EMBL/GenBank/DDBJ databases">
        <title>Two novel species in the genus Flavivirga.</title>
        <authorList>
            <person name="Kwon K."/>
        </authorList>
    </citation>
    <scope>NUCLEOTIDE SEQUENCE</scope>
    <source>
        <strain evidence="7">KCTC 52353</strain>
    </source>
</reference>
<feature type="transmembrane region" description="Helical" evidence="6">
    <location>
        <begin position="81"/>
        <end position="102"/>
    </location>
</feature>
<dbReference type="Pfam" id="PF01943">
    <property type="entry name" value="Polysacc_synt"/>
    <property type="match status" value="1"/>
</dbReference>
<evidence type="ECO:0000256" key="6">
    <source>
        <dbReference type="SAM" id="Phobius"/>
    </source>
</evidence>
<keyword evidence="8" id="KW-1185">Reference proteome</keyword>
<accession>A0ABT8W8W4</accession>
<organism evidence="7 8">
    <name type="scientific">Flavivirga aquimarina</name>
    <dbReference type="NCBI Taxonomy" id="2027862"/>
    <lineage>
        <taxon>Bacteria</taxon>
        <taxon>Pseudomonadati</taxon>
        <taxon>Bacteroidota</taxon>
        <taxon>Flavobacteriia</taxon>
        <taxon>Flavobacteriales</taxon>
        <taxon>Flavobacteriaceae</taxon>
        <taxon>Flavivirga</taxon>
    </lineage>
</organism>
<evidence type="ECO:0008006" key="9">
    <source>
        <dbReference type="Google" id="ProtNLM"/>
    </source>
</evidence>
<comment type="subcellular location">
    <subcellularLocation>
        <location evidence="1">Cell membrane</location>
        <topology evidence="1">Multi-pass membrane protein</topology>
    </subcellularLocation>
</comment>
<gene>
    <name evidence="7" type="ORF">Q4Q35_06715</name>
</gene>
<dbReference type="InterPro" id="IPR002797">
    <property type="entry name" value="Polysacc_synth"/>
</dbReference>
<feature type="transmembrane region" description="Helical" evidence="6">
    <location>
        <begin position="298"/>
        <end position="322"/>
    </location>
</feature>
<evidence type="ECO:0000313" key="7">
    <source>
        <dbReference type="EMBL" id="MDO5969492.1"/>
    </source>
</evidence>
<dbReference type="PANTHER" id="PTHR30250:SF26">
    <property type="entry name" value="PSMA PROTEIN"/>
    <property type="match status" value="1"/>
</dbReference>
<evidence type="ECO:0000256" key="3">
    <source>
        <dbReference type="ARBA" id="ARBA00022692"/>
    </source>
</evidence>
<sequence length="509" mass="57663">MNIIIKNTGFLYLKSILSIAISLISTRYALEFLGEDLFGTFIVIAGVISSLAFLNGAMSVGIQRYMSYYQGKDNLSFQKKIFCNGFVLQLILAITIVLLLTLVEDYLFNQVLVINEVDTSKLVYRIMLLSIFMTISSVPFISTINAHEEMHYIAIVGFIQVILVFILSVSLKFTNWNRLLFYGSGMVAIQLIINSIYAIICFKRYPEITFSLKKHLDKKFLKELISFCGWNTIGAITGTLKNQGIAILLNAKLGTSINAAYGVAGKVSEQLNFFSVTLQNVINPQIMKNEGSGERDKMINLSFISSRASFFLFGIFSLPLIFEGHLVLNLWLIDVPENTTNILRILLVAILINQASIGCVSGIQAIGNIRNYYIIVGGSKILMLPISFVILYLKFDVIWVFINYAFFELFASFLRVLMFSKISDIKISLFLNKVLYKEMIPTLITVLTSVILVSFLPEHNRFLISIPLIVITFISTIFVFGMDLSEQKLIKQKIKILYENSNRRNKYRK</sequence>
<evidence type="ECO:0000256" key="4">
    <source>
        <dbReference type="ARBA" id="ARBA00022989"/>
    </source>
</evidence>